<dbReference type="PIRSF" id="PIRSF033579">
    <property type="entry name" value="Anaer_Co_chel"/>
    <property type="match status" value="1"/>
</dbReference>
<organism evidence="4 5">
    <name type="scientific">Enterococcus casseliflavus</name>
    <name type="common">Enterococcus flavescens</name>
    <dbReference type="NCBI Taxonomy" id="37734"/>
    <lineage>
        <taxon>Bacteria</taxon>
        <taxon>Bacillati</taxon>
        <taxon>Bacillota</taxon>
        <taxon>Bacilli</taxon>
        <taxon>Lactobacillales</taxon>
        <taxon>Enterococcaceae</taxon>
        <taxon>Enterococcus</taxon>
    </lineage>
</organism>
<dbReference type="GO" id="GO:0016852">
    <property type="term" value="F:sirohydrochlorin cobaltochelatase activity"/>
    <property type="evidence" value="ECO:0007669"/>
    <property type="project" value="InterPro"/>
</dbReference>
<keyword evidence="3" id="KW-0479">Metal-binding</keyword>
<feature type="active site" description="Proton acceptor" evidence="1">
    <location>
        <position position="145"/>
    </location>
</feature>
<dbReference type="GO" id="GO:0019251">
    <property type="term" value="P:anaerobic cobalamin biosynthetic process"/>
    <property type="evidence" value="ECO:0007669"/>
    <property type="project" value="InterPro"/>
</dbReference>
<keyword evidence="3" id="KW-0170">Cobalt</keyword>
<dbReference type="SUPFAM" id="SSF53800">
    <property type="entry name" value="Chelatase"/>
    <property type="match status" value="1"/>
</dbReference>
<dbReference type="CDD" id="cd03413">
    <property type="entry name" value="CbiK_C"/>
    <property type="match status" value="1"/>
</dbReference>
<dbReference type="Pfam" id="PF06180">
    <property type="entry name" value="CbiK"/>
    <property type="match status" value="1"/>
</dbReference>
<comment type="caution">
    <text evidence="4">The sequence shown here is derived from an EMBL/GenBank/DDBJ whole genome shotgun (WGS) entry which is preliminary data.</text>
</comment>
<dbReference type="Gene3D" id="3.40.50.1400">
    <property type="match status" value="2"/>
</dbReference>
<protein>
    <submittedName>
        <fullName evidence="4">Sirohydrochlorin cobaltochelatase</fullName>
    </submittedName>
</protein>
<evidence type="ECO:0000313" key="4">
    <source>
        <dbReference type="EMBL" id="RHK06844.1"/>
    </source>
</evidence>
<evidence type="ECO:0000256" key="3">
    <source>
        <dbReference type="PIRSR" id="PIRSR033579-3"/>
    </source>
</evidence>
<sequence>MKKAIITVSFGTSYPETREKTIGAVETVIAKRFSEATVFRAFTSNKVIKKIKEKEQVTIPTVDQLMVKLKEQGFQEVYLQPLHIIAGSEYHKAVRQALKHQHLFEKVKVGVPLLDSMDDYLETAAWLKSLTAEFRKEEALVLMGHGSQHTAFASYACLDHLLLDDPIYICAVESYPSLELLITRLQNHSYKTIHLYPLMLVAGDHATNDMASDEPNSWKSQLQDAGFQVKPVLKGMGEFNEIQELFAAHAAVMMGEKSDD</sequence>
<evidence type="ECO:0000313" key="5">
    <source>
        <dbReference type="Proteomes" id="UP000286288"/>
    </source>
</evidence>
<dbReference type="Proteomes" id="UP000286288">
    <property type="component" value="Unassembled WGS sequence"/>
</dbReference>
<feature type="binding site" evidence="2">
    <location>
        <begin position="200"/>
        <end position="201"/>
    </location>
    <ligand>
        <name>substrate</name>
    </ligand>
</feature>
<feature type="binding site" evidence="2">
    <location>
        <begin position="85"/>
        <end position="92"/>
    </location>
    <ligand>
        <name>substrate</name>
    </ligand>
</feature>
<dbReference type="AlphaFoldDB" id="A0A415EU82"/>
<evidence type="ECO:0000256" key="1">
    <source>
        <dbReference type="PIRSR" id="PIRSR033579-1"/>
    </source>
</evidence>
<feature type="binding site" evidence="3">
    <location>
        <position position="145"/>
    </location>
    <ligand>
        <name>Co(2+)</name>
        <dbReference type="ChEBI" id="CHEBI:48828"/>
    </ligand>
</feature>
<evidence type="ECO:0000256" key="2">
    <source>
        <dbReference type="PIRSR" id="PIRSR033579-2"/>
    </source>
</evidence>
<feature type="binding site" evidence="3">
    <location>
        <position position="173"/>
    </location>
    <ligand>
        <name>Co(2+)</name>
        <dbReference type="ChEBI" id="CHEBI:48828"/>
    </ligand>
</feature>
<accession>A0A415EU82</accession>
<gene>
    <name evidence="4" type="ORF">DW084_06615</name>
</gene>
<reference evidence="4 5" key="1">
    <citation type="submission" date="2018-08" db="EMBL/GenBank/DDBJ databases">
        <title>A genome reference for cultivated species of the human gut microbiota.</title>
        <authorList>
            <person name="Zou Y."/>
            <person name="Xue W."/>
            <person name="Luo G."/>
        </authorList>
    </citation>
    <scope>NUCLEOTIDE SEQUENCE [LARGE SCALE GENOMIC DNA]</scope>
    <source>
        <strain evidence="4 5">AF48-16</strain>
    </source>
</reference>
<dbReference type="InterPro" id="IPR010388">
    <property type="entry name" value="Anaerobic_Co-chelatase"/>
</dbReference>
<dbReference type="EMBL" id="QRMZ01000007">
    <property type="protein sequence ID" value="RHK06844.1"/>
    <property type="molecule type" value="Genomic_DNA"/>
</dbReference>
<name>A0A415EU82_ENTCA</name>
<dbReference type="GO" id="GO:0046872">
    <property type="term" value="F:metal ion binding"/>
    <property type="evidence" value="ECO:0007669"/>
    <property type="project" value="UniProtKB-KW"/>
</dbReference>
<feature type="binding site" evidence="2">
    <location>
        <position position="10"/>
    </location>
    <ligand>
        <name>Co(2+)</name>
        <dbReference type="ChEBI" id="CHEBI:48828"/>
    </ligand>
</feature>
<feature type="binding site" evidence="2">
    <location>
        <position position="205"/>
    </location>
    <ligand>
        <name>Co(2+)</name>
        <dbReference type="ChEBI" id="CHEBI:48828"/>
    </ligand>
</feature>
<proteinExistence type="predicted"/>